<dbReference type="RefSeq" id="WP_055343051.1">
    <property type="nucleotide sequence ID" value="NZ_CDNI01000023.1"/>
</dbReference>
<dbReference type="GO" id="GO:0005886">
    <property type="term" value="C:plasma membrane"/>
    <property type="evidence" value="ECO:0007669"/>
    <property type="project" value="UniProtKB-SubCell"/>
</dbReference>
<dbReference type="InterPro" id="IPR028082">
    <property type="entry name" value="Peripla_BP_I"/>
</dbReference>
<evidence type="ECO:0000313" key="10">
    <source>
        <dbReference type="Proteomes" id="UP000049127"/>
    </source>
</evidence>
<proteinExistence type="inferred from homology"/>
<dbReference type="InterPro" id="IPR003760">
    <property type="entry name" value="PnrA-like"/>
</dbReference>
<evidence type="ECO:0000256" key="7">
    <source>
        <dbReference type="SAM" id="SignalP"/>
    </source>
</evidence>
<evidence type="ECO:0000256" key="5">
    <source>
        <dbReference type="ARBA" id="ARBA00023136"/>
    </source>
</evidence>
<evidence type="ECO:0000256" key="6">
    <source>
        <dbReference type="ARBA" id="ARBA00023288"/>
    </source>
</evidence>
<dbReference type="AlphaFoldDB" id="A0A0C7RAQ5"/>
<keyword evidence="5" id="KW-0472">Membrane</keyword>
<dbReference type="OrthoDB" id="9769871at2"/>
<keyword evidence="3" id="KW-1003">Cell membrane</keyword>
<organism evidence="9 10">
    <name type="scientific">Paraclostridium sordellii</name>
    <name type="common">Clostridium sordellii</name>
    <dbReference type="NCBI Taxonomy" id="1505"/>
    <lineage>
        <taxon>Bacteria</taxon>
        <taxon>Bacillati</taxon>
        <taxon>Bacillota</taxon>
        <taxon>Clostridia</taxon>
        <taxon>Peptostreptococcales</taxon>
        <taxon>Peptostreptococcaceae</taxon>
        <taxon>Paraclostridium</taxon>
    </lineage>
</organism>
<gene>
    <name evidence="9" type="primary">tmpC_3</name>
    <name evidence="9" type="ORF">R28058_28061</name>
</gene>
<sequence>MKFKKFLSLGLVAILSGSMLVGCGGPSKDSGKKDNLKVTMITDVGGVNDQSFNQSAWEGLQKAEKDFGIKANYIESKQESDYATNVETAVDQGADLVIGVGFKLEKAIGEAAKAYPEEKFALVDANFGGNPPANVESIMFNAQESAYLVGLIAGRLTESKKVGFVGGMEGPLIETFEVGYEAGVKAANPDAEVVAQYANNFADPAKGKSITNQMISNGVDIVFHAAGDTGNGVIEAAKEAGKKAIGVDRDQNSIAPETVISSAIKRVDVGVYNTVKSLVDGSFEGGTVVTYGLNEDGVGIAPTTKEDVQPDVLEFVNKQGEKIKSGEIKVPATKAELKESQK</sequence>
<feature type="domain" description="ABC transporter substrate-binding protein PnrA-like" evidence="8">
    <location>
        <begin position="38"/>
        <end position="334"/>
    </location>
</feature>
<dbReference type="Gene3D" id="3.40.50.2300">
    <property type="match status" value="2"/>
</dbReference>
<comment type="subcellular location">
    <subcellularLocation>
        <location evidence="1">Cell membrane</location>
        <topology evidence="1">Lipid-anchor</topology>
    </subcellularLocation>
</comment>
<dbReference type="PANTHER" id="PTHR34296:SF2">
    <property type="entry name" value="ABC TRANSPORTER GUANOSINE-BINDING PROTEIN NUPN"/>
    <property type="match status" value="1"/>
</dbReference>
<protein>
    <submittedName>
        <fullName evidence="9">Basic membrane lipoprotein</fullName>
    </submittedName>
</protein>
<dbReference type="SUPFAM" id="SSF53822">
    <property type="entry name" value="Periplasmic binding protein-like I"/>
    <property type="match status" value="1"/>
</dbReference>
<dbReference type="PROSITE" id="PS51257">
    <property type="entry name" value="PROKAR_LIPOPROTEIN"/>
    <property type="match status" value="1"/>
</dbReference>
<evidence type="ECO:0000256" key="1">
    <source>
        <dbReference type="ARBA" id="ARBA00004193"/>
    </source>
</evidence>
<keyword evidence="6 9" id="KW-0449">Lipoprotein</keyword>
<dbReference type="CDD" id="cd06354">
    <property type="entry name" value="PBP1_PrnA-like"/>
    <property type="match status" value="1"/>
</dbReference>
<evidence type="ECO:0000256" key="3">
    <source>
        <dbReference type="ARBA" id="ARBA00022475"/>
    </source>
</evidence>
<dbReference type="EMBL" id="CEKZ01000023">
    <property type="protein sequence ID" value="CEQ05089.1"/>
    <property type="molecule type" value="Genomic_DNA"/>
</dbReference>
<dbReference type="InterPro" id="IPR050957">
    <property type="entry name" value="BMP_lipoprotein"/>
</dbReference>
<name>A0A0C7RAQ5_PARSO</name>
<evidence type="ECO:0000313" key="9">
    <source>
        <dbReference type="EMBL" id="CEQ05089.1"/>
    </source>
</evidence>
<evidence type="ECO:0000256" key="4">
    <source>
        <dbReference type="ARBA" id="ARBA00022729"/>
    </source>
</evidence>
<dbReference type="Proteomes" id="UP000049127">
    <property type="component" value="Unassembled WGS sequence"/>
</dbReference>
<feature type="chain" id="PRO_5038574255" evidence="7">
    <location>
        <begin position="24"/>
        <end position="342"/>
    </location>
</feature>
<evidence type="ECO:0000259" key="8">
    <source>
        <dbReference type="Pfam" id="PF02608"/>
    </source>
</evidence>
<dbReference type="Pfam" id="PF02608">
    <property type="entry name" value="Bmp"/>
    <property type="match status" value="1"/>
</dbReference>
<evidence type="ECO:0000256" key="2">
    <source>
        <dbReference type="ARBA" id="ARBA00008610"/>
    </source>
</evidence>
<dbReference type="PANTHER" id="PTHR34296">
    <property type="entry name" value="TRANSCRIPTIONAL ACTIVATOR PROTEIN MED"/>
    <property type="match status" value="1"/>
</dbReference>
<accession>A0A0C7RAQ5</accession>
<comment type="similarity">
    <text evidence="2">Belongs to the BMP lipoprotein family.</text>
</comment>
<feature type="signal peptide" evidence="7">
    <location>
        <begin position="1"/>
        <end position="23"/>
    </location>
</feature>
<reference evidence="9 10" key="1">
    <citation type="submission" date="2015-01" db="EMBL/GenBank/DDBJ databases">
        <authorList>
            <person name="Aslett A.Martin."/>
            <person name="De Silva Nishadi"/>
        </authorList>
    </citation>
    <scope>NUCLEOTIDE SEQUENCE [LARGE SCALE GENOMIC DNA]</scope>
    <source>
        <strain evidence="9 10">R28058</strain>
    </source>
</reference>
<keyword evidence="4 7" id="KW-0732">Signal</keyword>